<evidence type="ECO:0000256" key="2">
    <source>
        <dbReference type="ARBA" id="ARBA00023315"/>
    </source>
</evidence>
<protein>
    <submittedName>
        <fullName evidence="4">Anthocyanin 5-aromatic acyltransferase-like</fullName>
    </submittedName>
</protein>
<dbReference type="GeneID" id="108987654"/>
<dbReference type="InterPro" id="IPR023213">
    <property type="entry name" value="CAT-like_dom_sf"/>
</dbReference>
<dbReference type="Gramene" id="Jr05_00050_p1">
    <property type="protein sequence ID" value="cds.Jr05_00050_p1"/>
    <property type="gene ID" value="Jr05_00050"/>
</dbReference>
<dbReference type="InterPro" id="IPR051504">
    <property type="entry name" value="Plant_metabolite_acyltrans"/>
</dbReference>
<sequence>MAKASPVKVLEHLYISPPVPNSSPPQTGSSLPLTFFDIPWLFFSPSQPLFFYEYPHPTNYFTSTALPNLKRSLSLTLQLYYPFAGNLNLPSEPGKPHLVCSQADNNKVLLTVAESAGDFNHLSGNHPRDVNEFYQLVPELLPPYLCADEKRLLPLLAVQITVFPGSGFCIGLAYHQVVADERTFNNFIKTWASFCSFGDSYPIKSLPSFDRKVIVDAYGLEEILLKEWWQRRRFSKKTVFGTEANDGYYLSNMVRTTFVVGSKDMERIKIFIVEECNIKNESLPEHLSAYVLTCAFIWVCLVKTQEGLNNEKYGREDPNYLGFIAGGITRLDFPVPTTYFGNCVGFGRTMARRNGLAGEDGLVAAAKAIGSTVKRLDKEILEGAEKWISDWKVLFRSEIHVMLAGSPKVDLYETDFGLGRPKKVEDISIDSTGAISLTESRDVKGGIEVGLVLPKPQMDAFSSFFNEGLKALPLP</sequence>
<dbReference type="STRING" id="51240.A0A2I4E9S8"/>
<accession>A0A2I4E9S8</accession>
<reference evidence="4" key="1">
    <citation type="submission" date="2025-08" db="UniProtKB">
        <authorList>
            <consortium name="RefSeq"/>
        </authorList>
    </citation>
    <scope>IDENTIFICATION</scope>
    <source>
        <tissue evidence="4">Leaves</tissue>
    </source>
</reference>
<keyword evidence="2" id="KW-0012">Acyltransferase</keyword>
<organism evidence="3 4">
    <name type="scientific">Juglans regia</name>
    <name type="common">English walnut</name>
    <dbReference type="NCBI Taxonomy" id="51240"/>
    <lineage>
        <taxon>Eukaryota</taxon>
        <taxon>Viridiplantae</taxon>
        <taxon>Streptophyta</taxon>
        <taxon>Embryophyta</taxon>
        <taxon>Tracheophyta</taxon>
        <taxon>Spermatophyta</taxon>
        <taxon>Magnoliopsida</taxon>
        <taxon>eudicotyledons</taxon>
        <taxon>Gunneridae</taxon>
        <taxon>Pentapetalae</taxon>
        <taxon>rosids</taxon>
        <taxon>fabids</taxon>
        <taxon>Fagales</taxon>
        <taxon>Juglandaceae</taxon>
        <taxon>Juglans</taxon>
    </lineage>
</organism>
<dbReference type="GO" id="GO:0016747">
    <property type="term" value="F:acyltransferase activity, transferring groups other than amino-acyl groups"/>
    <property type="evidence" value="ECO:0007669"/>
    <property type="project" value="UniProtKB-ARBA"/>
</dbReference>
<evidence type="ECO:0000313" key="3">
    <source>
        <dbReference type="Proteomes" id="UP000235220"/>
    </source>
</evidence>
<proteinExistence type="predicted"/>
<evidence type="ECO:0000313" key="4">
    <source>
        <dbReference type="RefSeq" id="XP_018816150.1"/>
    </source>
</evidence>
<dbReference type="PANTHER" id="PTHR31625">
    <property type="match status" value="1"/>
</dbReference>
<dbReference type="Gene3D" id="3.30.559.10">
    <property type="entry name" value="Chloramphenicol acetyltransferase-like domain"/>
    <property type="match status" value="2"/>
</dbReference>
<dbReference type="OrthoDB" id="1862401at2759"/>
<dbReference type="KEGG" id="jre:108987654"/>
<keyword evidence="3" id="KW-1185">Reference proteome</keyword>
<name>A0A2I4E9S8_JUGRE</name>
<dbReference type="Proteomes" id="UP000235220">
    <property type="component" value="Chromosome 5"/>
</dbReference>
<keyword evidence="1" id="KW-0808">Transferase</keyword>
<dbReference type="RefSeq" id="XP_018816150.1">
    <property type="nucleotide sequence ID" value="XM_018960605.2"/>
</dbReference>
<dbReference type="AlphaFoldDB" id="A0A2I4E9S8"/>
<gene>
    <name evidence="4" type="primary">LOC108987654</name>
</gene>
<dbReference type="Pfam" id="PF02458">
    <property type="entry name" value="Transferase"/>
    <property type="match status" value="1"/>
</dbReference>
<evidence type="ECO:0000256" key="1">
    <source>
        <dbReference type="ARBA" id="ARBA00022679"/>
    </source>
</evidence>